<evidence type="ECO:0000256" key="1">
    <source>
        <dbReference type="SAM" id="SignalP"/>
    </source>
</evidence>
<dbReference type="Pfam" id="PF21347">
    <property type="entry name" value="DUF3108_like"/>
    <property type="match status" value="1"/>
</dbReference>
<proteinExistence type="predicted"/>
<organism evidence="3 4">
    <name type="scientific">Deinococcus cavernae</name>
    <dbReference type="NCBI Taxonomy" id="2320857"/>
    <lineage>
        <taxon>Bacteria</taxon>
        <taxon>Thermotogati</taxon>
        <taxon>Deinococcota</taxon>
        <taxon>Deinococci</taxon>
        <taxon>Deinococcales</taxon>
        <taxon>Deinococcaceae</taxon>
        <taxon>Deinococcus</taxon>
    </lineage>
</organism>
<feature type="signal peptide" evidence="1">
    <location>
        <begin position="1"/>
        <end position="21"/>
    </location>
</feature>
<keyword evidence="1" id="KW-0732">Signal</keyword>
<keyword evidence="4" id="KW-1185">Reference proteome</keyword>
<evidence type="ECO:0000259" key="2">
    <source>
        <dbReference type="Pfam" id="PF21347"/>
    </source>
</evidence>
<accession>A0A418V4Y8</accession>
<gene>
    <name evidence="3" type="ORF">D3875_05920</name>
</gene>
<dbReference type="Proteomes" id="UP000286287">
    <property type="component" value="Unassembled WGS sequence"/>
</dbReference>
<evidence type="ECO:0000313" key="3">
    <source>
        <dbReference type="EMBL" id="RJF71180.1"/>
    </source>
</evidence>
<feature type="chain" id="PRO_5019032292" description="DUF3108 domain-containing protein" evidence="1">
    <location>
        <begin position="22"/>
        <end position="216"/>
    </location>
</feature>
<evidence type="ECO:0000313" key="4">
    <source>
        <dbReference type="Proteomes" id="UP000286287"/>
    </source>
</evidence>
<dbReference type="Gene3D" id="2.40.360.20">
    <property type="match status" value="1"/>
</dbReference>
<protein>
    <recommendedName>
        <fullName evidence="2">DUF3108 domain-containing protein</fullName>
    </recommendedName>
</protein>
<dbReference type="InterPro" id="IPR049279">
    <property type="entry name" value="DUF3108-like"/>
</dbReference>
<dbReference type="AlphaFoldDB" id="A0A418V4Y8"/>
<comment type="caution">
    <text evidence="3">The sequence shown here is derived from an EMBL/GenBank/DDBJ whole genome shotgun (WGS) entry which is preliminary data.</text>
</comment>
<dbReference type="EMBL" id="QYUJ01000014">
    <property type="protein sequence ID" value="RJF71180.1"/>
    <property type="molecule type" value="Genomic_DNA"/>
</dbReference>
<feature type="domain" description="DUF3108" evidence="2">
    <location>
        <begin position="147"/>
        <end position="201"/>
    </location>
</feature>
<name>A0A418V4Y8_9DEIO</name>
<sequence>MDYFRLTSAAFACIAVGYAAAQDCANSFNPVQDWTWTYRTQNTDKKGQVQATTWQRQTQSTAAGFDTIVLSGKQQPSKSPYRCTQGAHTSLTVPSVAGAQITKASVTGFSIAAPANWRVGYEWNNVWNVEGRKGLLRGAGDFTLHYRIVDLEKVKVPAGEFEAFKVELTMTLKMKAGGVPLNQALPTSYAWYAKDVGLVKQIWGRGNLTELMSLKK</sequence>
<reference evidence="3 4" key="1">
    <citation type="submission" date="2018-09" db="EMBL/GenBank/DDBJ databases">
        <authorList>
            <person name="Zhu H."/>
        </authorList>
    </citation>
    <scope>NUCLEOTIDE SEQUENCE [LARGE SCALE GENOMIC DNA]</scope>
    <source>
        <strain evidence="3 4">K2S05-167</strain>
    </source>
</reference>